<dbReference type="Proteomes" id="UP000007995">
    <property type="component" value="Unassembled WGS sequence"/>
</dbReference>
<sequence>MNKYDLQKNINLYFCNYLKICSIEIGEVAT</sequence>
<comment type="caution">
    <text evidence="1">The sequence shown here is derived from an EMBL/GenBank/DDBJ whole genome shotgun (WGS) entry which is preliminary data.</text>
</comment>
<reference evidence="1 2" key="1">
    <citation type="submission" date="2012-02" db="EMBL/GenBank/DDBJ databases">
        <title>The Genome Sequence of Bacteroides finegoldii CL09T03C10.</title>
        <authorList>
            <consortium name="The Broad Institute Genome Sequencing Platform"/>
            <person name="Earl A."/>
            <person name="Ward D."/>
            <person name="Feldgarden M."/>
            <person name="Gevers D."/>
            <person name="Zitomersky N.L."/>
            <person name="Coyne M.J."/>
            <person name="Comstock L.E."/>
            <person name="Young S.K."/>
            <person name="Zeng Q."/>
            <person name="Gargeya S."/>
            <person name="Fitzgerald M."/>
            <person name="Haas B."/>
            <person name="Abouelleil A."/>
            <person name="Alvarado L."/>
            <person name="Arachchi H.M."/>
            <person name="Berlin A."/>
            <person name="Chapman S.B."/>
            <person name="Gearin G."/>
            <person name="Goldberg J."/>
            <person name="Griggs A."/>
            <person name="Gujja S."/>
            <person name="Hansen M."/>
            <person name="Heiman D."/>
            <person name="Howarth C."/>
            <person name="Larimer J."/>
            <person name="Lui A."/>
            <person name="MacDonald P.J.P."/>
            <person name="McCowen C."/>
            <person name="Montmayeur A."/>
            <person name="Murphy C."/>
            <person name="Neiman D."/>
            <person name="Pearson M."/>
            <person name="Priest M."/>
            <person name="Roberts A."/>
            <person name="Saif S."/>
            <person name="Shea T."/>
            <person name="Sisk P."/>
            <person name="Stolte C."/>
            <person name="Sykes S."/>
            <person name="Wortman J."/>
            <person name="Nusbaum C."/>
            <person name="Birren B."/>
        </authorList>
    </citation>
    <scope>NUCLEOTIDE SEQUENCE [LARGE SCALE GENOMIC DNA]</scope>
    <source>
        <strain evidence="1 2">CL09T03C10</strain>
    </source>
</reference>
<accession>K5CQS8</accession>
<dbReference type="EMBL" id="AGXW01000002">
    <property type="protein sequence ID" value="EKJ91745.1"/>
    <property type="molecule type" value="Genomic_DNA"/>
</dbReference>
<dbReference type="HOGENOM" id="CLU_3402052_0_0_10"/>
<proteinExistence type="predicted"/>
<evidence type="ECO:0000313" key="1">
    <source>
        <dbReference type="EMBL" id="EKJ91745.1"/>
    </source>
</evidence>
<gene>
    <name evidence="1" type="ORF">HMPREF1057_00580</name>
</gene>
<protein>
    <submittedName>
        <fullName evidence="1">Uncharacterized protein</fullName>
    </submittedName>
</protein>
<evidence type="ECO:0000313" key="2">
    <source>
        <dbReference type="Proteomes" id="UP000007995"/>
    </source>
</evidence>
<name>K5CQS8_9BACE</name>
<dbReference type="AlphaFoldDB" id="K5CQS8"/>
<organism evidence="1 2">
    <name type="scientific">Bacteroides finegoldii CL09T03C10</name>
    <dbReference type="NCBI Taxonomy" id="997888"/>
    <lineage>
        <taxon>Bacteria</taxon>
        <taxon>Pseudomonadati</taxon>
        <taxon>Bacteroidota</taxon>
        <taxon>Bacteroidia</taxon>
        <taxon>Bacteroidales</taxon>
        <taxon>Bacteroidaceae</taxon>
        <taxon>Bacteroides</taxon>
    </lineage>
</organism>